<dbReference type="AlphaFoldDB" id="A0AAN9VC12"/>
<dbReference type="CDD" id="cd03177">
    <property type="entry name" value="GST_C_Delta_Epsilon"/>
    <property type="match status" value="1"/>
</dbReference>
<comment type="caution">
    <text evidence="6">The sequence shown here is derived from an EMBL/GenBank/DDBJ whole genome shotgun (WGS) entry which is preliminary data.</text>
</comment>
<sequence>MVPGELAKLYYTPLGAPCRAVLLAARALKINLNLSPLDMHHKKEHLEEWYAKINPQRITPTLVDSKYVLWESRAINKYLALKQRDTEHRDISHQLWPSDLRQQSRVDRLLYFDMGTLYQSMTEYFKPMLTSAKNPEQDKILALENSLRLLNLFLQDSKYAAGDHLTLADISLVTSISQLEPYGYKMDASKYNEVESWRERVVSAMPFYEEVSRDALRASAAWAAYKLKLIEKKKNPTDS</sequence>
<dbReference type="SFLD" id="SFLDG00358">
    <property type="entry name" value="Main_(cytGST)"/>
    <property type="match status" value="1"/>
</dbReference>
<dbReference type="PROSITE" id="PS50404">
    <property type="entry name" value="GST_NTER"/>
    <property type="match status" value="1"/>
</dbReference>
<keyword evidence="7" id="KW-1185">Reference proteome</keyword>
<feature type="domain" description="GST N-terminal" evidence="3">
    <location>
        <begin position="5"/>
        <end position="87"/>
    </location>
</feature>
<dbReference type="SUPFAM" id="SSF47616">
    <property type="entry name" value="GST C-terminal domain-like"/>
    <property type="match status" value="1"/>
</dbReference>
<dbReference type="InterPro" id="IPR004045">
    <property type="entry name" value="Glutathione_S-Trfase_N"/>
</dbReference>
<dbReference type="EMBL" id="JAZDUA010000338">
    <property type="protein sequence ID" value="KAK7794297.1"/>
    <property type="molecule type" value="Genomic_DNA"/>
</dbReference>
<dbReference type="Pfam" id="PF02798">
    <property type="entry name" value="GST_N"/>
    <property type="match status" value="1"/>
</dbReference>
<organism evidence="6 7">
    <name type="scientific">Gryllus longicercus</name>
    <dbReference type="NCBI Taxonomy" id="2509291"/>
    <lineage>
        <taxon>Eukaryota</taxon>
        <taxon>Metazoa</taxon>
        <taxon>Ecdysozoa</taxon>
        <taxon>Arthropoda</taxon>
        <taxon>Hexapoda</taxon>
        <taxon>Insecta</taxon>
        <taxon>Pterygota</taxon>
        <taxon>Neoptera</taxon>
        <taxon>Polyneoptera</taxon>
        <taxon>Orthoptera</taxon>
        <taxon>Ensifera</taxon>
        <taxon>Gryllidea</taxon>
        <taxon>Grylloidea</taxon>
        <taxon>Gryllidae</taxon>
        <taxon>Gryllinae</taxon>
        <taxon>Gryllus</taxon>
    </lineage>
</organism>
<dbReference type="InterPro" id="IPR040079">
    <property type="entry name" value="Glutathione_S-Trfase"/>
</dbReference>
<dbReference type="Gene3D" id="1.20.1050.10">
    <property type="match status" value="1"/>
</dbReference>
<dbReference type="Gene3D" id="3.40.30.10">
    <property type="entry name" value="Glutaredoxin"/>
    <property type="match status" value="1"/>
</dbReference>
<dbReference type="FunFam" id="1.20.1050.10:FF:000007">
    <property type="entry name" value="Glutathione S-transferase 1-1"/>
    <property type="match status" value="1"/>
</dbReference>
<dbReference type="SFLD" id="SFLDS00019">
    <property type="entry name" value="Glutathione_Transferase_(cytos"/>
    <property type="match status" value="1"/>
</dbReference>
<accession>A0AAN9VC12</accession>
<dbReference type="InterPro" id="IPR004046">
    <property type="entry name" value="GST_C"/>
</dbReference>
<gene>
    <name evidence="6" type="ORF">R5R35_007682</name>
    <name evidence="5" type="ORF">R5R35_011846</name>
</gene>
<dbReference type="InterPro" id="IPR036282">
    <property type="entry name" value="Glutathione-S-Trfase_C_sf"/>
</dbReference>
<dbReference type="EMBL" id="JAZDUA010000355">
    <property type="protein sequence ID" value="KAK7793912.1"/>
    <property type="molecule type" value="Genomic_DNA"/>
</dbReference>
<dbReference type="InterPro" id="IPR010987">
    <property type="entry name" value="Glutathione-S-Trfase_C-like"/>
</dbReference>
<dbReference type="PROSITE" id="PS50405">
    <property type="entry name" value="GST_CTER"/>
    <property type="match status" value="1"/>
</dbReference>
<dbReference type="Proteomes" id="UP001378592">
    <property type="component" value="Unassembled WGS sequence"/>
</dbReference>
<proteinExistence type="inferred from homology"/>
<dbReference type="Pfam" id="PF00043">
    <property type="entry name" value="GST_C"/>
    <property type="match status" value="1"/>
</dbReference>
<evidence type="ECO:0000259" key="3">
    <source>
        <dbReference type="PROSITE" id="PS50404"/>
    </source>
</evidence>
<evidence type="ECO:0000256" key="2">
    <source>
        <dbReference type="RuleBase" id="RU003494"/>
    </source>
</evidence>
<reference evidence="6 7" key="1">
    <citation type="submission" date="2024-03" db="EMBL/GenBank/DDBJ databases">
        <title>The genome assembly and annotation of the cricket Gryllus longicercus Weissman &amp; Gray.</title>
        <authorList>
            <person name="Szrajer S."/>
            <person name="Gray D."/>
            <person name="Ylla G."/>
        </authorList>
    </citation>
    <scope>NUCLEOTIDE SEQUENCE [LARGE SCALE GENOMIC DNA]</scope>
    <source>
        <strain evidence="6">DAG 2021-001</strain>
        <tissue evidence="6">Whole body minus gut</tissue>
    </source>
</reference>
<dbReference type="InterPro" id="IPR036249">
    <property type="entry name" value="Thioredoxin-like_sf"/>
</dbReference>
<comment type="subunit">
    <text evidence="1">Homodimer.</text>
</comment>
<feature type="domain" description="GST C-terminal" evidence="4">
    <location>
        <begin position="99"/>
        <end position="236"/>
    </location>
</feature>
<evidence type="ECO:0000313" key="6">
    <source>
        <dbReference type="EMBL" id="KAK7794297.1"/>
    </source>
</evidence>
<evidence type="ECO:0000259" key="4">
    <source>
        <dbReference type="PROSITE" id="PS50405"/>
    </source>
</evidence>
<dbReference type="PANTHER" id="PTHR43969:SF9">
    <property type="entry name" value="GLUTATHIONE S TRANSFERASE D10, ISOFORM A-RELATED"/>
    <property type="match status" value="1"/>
</dbReference>
<dbReference type="GO" id="GO:0004364">
    <property type="term" value="F:glutathione transferase activity"/>
    <property type="evidence" value="ECO:0007669"/>
    <property type="project" value="TreeGrafter"/>
</dbReference>
<comment type="similarity">
    <text evidence="2">Belongs to the GST superfamily.</text>
</comment>
<dbReference type="SUPFAM" id="SSF52833">
    <property type="entry name" value="Thioredoxin-like"/>
    <property type="match status" value="1"/>
</dbReference>
<evidence type="ECO:0000256" key="1">
    <source>
        <dbReference type="ARBA" id="ARBA00011738"/>
    </source>
</evidence>
<dbReference type="GO" id="GO:0006749">
    <property type="term" value="P:glutathione metabolic process"/>
    <property type="evidence" value="ECO:0007669"/>
    <property type="project" value="TreeGrafter"/>
</dbReference>
<evidence type="ECO:0000313" key="7">
    <source>
        <dbReference type="Proteomes" id="UP001378592"/>
    </source>
</evidence>
<name>A0AAN9VC12_9ORTH</name>
<dbReference type="PANTHER" id="PTHR43969">
    <property type="entry name" value="GLUTATHIONE S TRANSFERASE D10, ISOFORM A-RELATED"/>
    <property type="match status" value="1"/>
</dbReference>
<protein>
    <submittedName>
        <fullName evidence="6">Uncharacterized protein</fullName>
    </submittedName>
</protein>
<evidence type="ECO:0000313" key="5">
    <source>
        <dbReference type="EMBL" id="KAK7793912.1"/>
    </source>
</evidence>